<gene>
    <name evidence="9" type="ORF">JMN37_08140</name>
</gene>
<dbReference type="SUPFAM" id="SSF48317">
    <property type="entry name" value="Acid phosphatase/Vanadium-dependent haloperoxidase"/>
    <property type="match status" value="1"/>
</dbReference>
<dbReference type="GO" id="GO:0005886">
    <property type="term" value="C:plasma membrane"/>
    <property type="evidence" value="ECO:0007669"/>
    <property type="project" value="UniProtKB-SubCell"/>
</dbReference>
<dbReference type="PANTHER" id="PTHR14969:SF62">
    <property type="entry name" value="DECAPRENYLPHOSPHORYL-5-PHOSPHORIBOSE PHOSPHATASE RV3807C-RELATED"/>
    <property type="match status" value="1"/>
</dbReference>
<dbReference type="GO" id="GO:0016787">
    <property type="term" value="F:hydrolase activity"/>
    <property type="evidence" value="ECO:0007669"/>
    <property type="project" value="UniProtKB-KW"/>
</dbReference>
<dbReference type="RefSeq" id="WP_252931641.1">
    <property type="nucleotide sequence ID" value="NZ_JAEUWV010000012.1"/>
</dbReference>
<sequence length="167" mass="17771">MSKREADILVAIQNAAYTPAAVKAARGLSHFGEHDLGWLAVAGLGAGVDKKRRSKWLALGVGTFVAHAASVVIKRIVRRPRPHDPRVNIGVATPSKLSFPSSHATNTGAAAVHLMDITGKKWPLLLVPVMMFSRNLLGVHYPTDTIVGALLGAGCAKATIEVERQLK</sequence>
<feature type="domain" description="Phosphatidic acid phosphatase type 2/haloperoxidase" evidence="8">
    <location>
        <begin position="56"/>
        <end position="160"/>
    </location>
</feature>
<dbReference type="SMART" id="SM00014">
    <property type="entry name" value="acidPPc"/>
    <property type="match status" value="1"/>
</dbReference>
<protein>
    <submittedName>
        <fullName evidence="9">Phosphatase PAP2 family protein</fullName>
    </submittedName>
</protein>
<name>A0AAW5HYL6_9CORY</name>
<keyword evidence="6 7" id="KW-0472">Membrane</keyword>
<reference evidence="9 10" key="1">
    <citation type="submission" date="2021-01" db="EMBL/GenBank/DDBJ databases">
        <title>Identification and Characterization of Corynebacterium sp.</title>
        <authorList>
            <person name="Luo Q."/>
            <person name="Qu P."/>
            <person name="Chen Q."/>
        </authorList>
    </citation>
    <scope>NUCLEOTIDE SEQUENCE [LARGE SCALE GENOMIC DNA]</scope>
    <source>
        <strain evidence="9 10">MC-18</strain>
    </source>
</reference>
<accession>A0AAW5HYL6</accession>
<dbReference type="CDD" id="cd01610">
    <property type="entry name" value="PAP2_like"/>
    <property type="match status" value="1"/>
</dbReference>
<evidence type="ECO:0000256" key="3">
    <source>
        <dbReference type="ARBA" id="ARBA00022692"/>
    </source>
</evidence>
<comment type="subcellular location">
    <subcellularLocation>
        <location evidence="1">Cell membrane</location>
        <topology evidence="1">Multi-pass membrane protein</topology>
    </subcellularLocation>
</comment>
<evidence type="ECO:0000313" key="9">
    <source>
        <dbReference type="EMBL" id="MCO6394940.1"/>
    </source>
</evidence>
<dbReference type="Proteomes" id="UP001205920">
    <property type="component" value="Unassembled WGS sequence"/>
</dbReference>
<keyword evidence="10" id="KW-1185">Reference proteome</keyword>
<keyword evidence="5 7" id="KW-1133">Transmembrane helix</keyword>
<organism evidence="9 10">
    <name type="scientific">Corynebacterium lipophilum</name>
    <dbReference type="NCBI Taxonomy" id="2804918"/>
    <lineage>
        <taxon>Bacteria</taxon>
        <taxon>Bacillati</taxon>
        <taxon>Actinomycetota</taxon>
        <taxon>Actinomycetes</taxon>
        <taxon>Mycobacteriales</taxon>
        <taxon>Corynebacteriaceae</taxon>
        <taxon>Corynebacterium</taxon>
    </lineage>
</organism>
<dbReference type="InterPro" id="IPR036938">
    <property type="entry name" value="PAP2/HPO_sf"/>
</dbReference>
<keyword evidence="4" id="KW-0378">Hydrolase</keyword>
<evidence type="ECO:0000313" key="10">
    <source>
        <dbReference type="Proteomes" id="UP001205920"/>
    </source>
</evidence>
<feature type="transmembrane region" description="Helical" evidence="7">
    <location>
        <begin position="56"/>
        <end position="77"/>
    </location>
</feature>
<evidence type="ECO:0000256" key="7">
    <source>
        <dbReference type="SAM" id="Phobius"/>
    </source>
</evidence>
<evidence type="ECO:0000256" key="1">
    <source>
        <dbReference type="ARBA" id="ARBA00004651"/>
    </source>
</evidence>
<proteinExistence type="predicted"/>
<keyword evidence="3 7" id="KW-0812">Transmembrane</keyword>
<dbReference type="EMBL" id="JAEUWV010000012">
    <property type="protein sequence ID" value="MCO6394940.1"/>
    <property type="molecule type" value="Genomic_DNA"/>
</dbReference>
<evidence type="ECO:0000256" key="6">
    <source>
        <dbReference type="ARBA" id="ARBA00023136"/>
    </source>
</evidence>
<dbReference type="InterPro" id="IPR000326">
    <property type="entry name" value="PAP2/HPO"/>
</dbReference>
<comment type="caution">
    <text evidence="9">The sequence shown here is derived from an EMBL/GenBank/DDBJ whole genome shotgun (WGS) entry which is preliminary data.</text>
</comment>
<evidence type="ECO:0000259" key="8">
    <source>
        <dbReference type="SMART" id="SM00014"/>
    </source>
</evidence>
<dbReference type="Gene3D" id="1.20.144.10">
    <property type="entry name" value="Phosphatidic acid phosphatase type 2/haloperoxidase"/>
    <property type="match status" value="1"/>
</dbReference>
<keyword evidence="2" id="KW-1003">Cell membrane</keyword>
<dbReference type="AlphaFoldDB" id="A0AAW5HYL6"/>
<evidence type="ECO:0000256" key="5">
    <source>
        <dbReference type="ARBA" id="ARBA00022989"/>
    </source>
</evidence>
<evidence type="ECO:0000256" key="2">
    <source>
        <dbReference type="ARBA" id="ARBA00022475"/>
    </source>
</evidence>
<dbReference type="PANTHER" id="PTHR14969">
    <property type="entry name" value="SPHINGOSINE-1-PHOSPHATE PHOSPHOHYDROLASE"/>
    <property type="match status" value="1"/>
</dbReference>
<dbReference type="Pfam" id="PF01569">
    <property type="entry name" value="PAP2"/>
    <property type="match status" value="1"/>
</dbReference>
<evidence type="ECO:0000256" key="4">
    <source>
        <dbReference type="ARBA" id="ARBA00022801"/>
    </source>
</evidence>